<dbReference type="PANTHER" id="PTHR33452:SF1">
    <property type="entry name" value="INNER MEMBRANE PROTEIN YPHA-RELATED"/>
    <property type="match status" value="1"/>
</dbReference>
<comment type="subcellular location">
    <subcellularLocation>
        <location evidence="1">Cell membrane</location>
        <topology evidence="1">Multi-pass membrane protein</topology>
    </subcellularLocation>
</comment>
<gene>
    <name evidence="9" type="ORF">EV192_106546</name>
</gene>
<dbReference type="AlphaFoldDB" id="A0A4R2JKI8"/>
<feature type="compositionally biased region" description="Polar residues" evidence="7">
    <location>
        <begin position="47"/>
        <end position="56"/>
    </location>
</feature>
<evidence type="ECO:0000256" key="7">
    <source>
        <dbReference type="SAM" id="MobiDB-lite"/>
    </source>
</evidence>
<feature type="transmembrane region" description="Helical" evidence="8">
    <location>
        <begin position="80"/>
        <end position="98"/>
    </location>
</feature>
<protein>
    <submittedName>
        <fullName evidence="9">Putative oxidoreductase</fullName>
    </submittedName>
</protein>
<proteinExistence type="inferred from homology"/>
<sequence length="235" mass="24446">MSTDDHPTDPGGYPGVYSSGGGAGYSGAHRLGEPEDSGYGNLDTGGYDSSTTTVLSRPTEPAADDEPARRGYTWHGGMDVGLLVLRLAIGGTFVAHSLQKLFGLWGGLGIDGFARYLGTFGFSQTTLLSWITGIGELVGGALLVLGLFTPVGAAAVLAVAANVIYLKWSGGFFDPPVGFEREALLASGAFILLFTGPGRVSLDRPTPWGRRPVPLGLFMLLVAAGLCVLTLIVLR</sequence>
<feature type="compositionally biased region" description="Gly residues" evidence="7">
    <location>
        <begin position="12"/>
        <end position="25"/>
    </location>
</feature>
<comment type="similarity">
    <text evidence="2">Belongs to the DoxX family.</text>
</comment>
<dbReference type="GO" id="GO:0005886">
    <property type="term" value="C:plasma membrane"/>
    <property type="evidence" value="ECO:0007669"/>
    <property type="project" value="UniProtKB-SubCell"/>
</dbReference>
<dbReference type="InterPro" id="IPR032808">
    <property type="entry name" value="DoxX"/>
</dbReference>
<feature type="transmembrane region" description="Helical" evidence="8">
    <location>
        <begin position="113"/>
        <end position="134"/>
    </location>
</feature>
<keyword evidence="10" id="KW-1185">Reference proteome</keyword>
<evidence type="ECO:0000313" key="10">
    <source>
        <dbReference type="Proteomes" id="UP000295680"/>
    </source>
</evidence>
<feature type="transmembrane region" description="Helical" evidence="8">
    <location>
        <begin position="214"/>
        <end position="234"/>
    </location>
</feature>
<comment type="caution">
    <text evidence="9">The sequence shown here is derived from an EMBL/GenBank/DDBJ whole genome shotgun (WGS) entry which is preliminary data.</text>
</comment>
<organism evidence="9 10">
    <name type="scientific">Actinocrispum wychmicini</name>
    <dbReference type="NCBI Taxonomy" id="1213861"/>
    <lineage>
        <taxon>Bacteria</taxon>
        <taxon>Bacillati</taxon>
        <taxon>Actinomycetota</taxon>
        <taxon>Actinomycetes</taxon>
        <taxon>Pseudonocardiales</taxon>
        <taxon>Pseudonocardiaceae</taxon>
        <taxon>Actinocrispum</taxon>
    </lineage>
</organism>
<dbReference type="RefSeq" id="WP_243727125.1">
    <property type="nucleotide sequence ID" value="NZ_SLWS01000006.1"/>
</dbReference>
<keyword evidence="3" id="KW-1003">Cell membrane</keyword>
<keyword evidence="4 8" id="KW-0812">Transmembrane</keyword>
<evidence type="ECO:0000256" key="3">
    <source>
        <dbReference type="ARBA" id="ARBA00022475"/>
    </source>
</evidence>
<dbReference type="Pfam" id="PF07681">
    <property type="entry name" value="DoxX"/>
    <property type="match status" value="1"/>
</dbReference>
<dbReference type="Proteomes" id="UP000295680">
    <property type="component" value="Unassembled WGS sequence"/>
</dbReference>
<accession>A0A4R2JKI8</accession>
<name>A0A4R2JKI8_9PSEU</name>
<feature type="region of interest" description="Disordered" evidence="7">
    <location>
        <begin position="1"/>
        <end position="70"/>
    </location>
</feature>
<evidence type="ECO:0000256" key="8">
    <source>
        <dbReference type="SAM" id="Phobius"/>
    </source>
</evidence>
<dbReference type="InterPro" id="IPR051907">
    <property type="entry name" value="DoxX-like_oxidoreductase"/>
</dbReference>
<evidence type="ECO:0000256" key="1">
    <source>
        <dbReference type="ARBA" id="ARBA00004651"/>
    </source>
</evidence>
<evidence type="ECO:0000256" key="6">
    <source>
        <dbReference type="ARBA" id="ARBA00023136"/>
    </source>
</evidence>
<keyword evidence="5 8" id="KW-1133">Transmembrane helix</keyword>
<keyword evidence="6 8" id="KW-0472">Membrane</keyword>
<reference evidence="9 10" key="1">
    <citation type="submission" date="2019-03" db="EMBL/GenBank/DDBJ databases">
        <title>Genomic Encyclopedia of Type Strains, Phase IV (KMG-IV): sequencing the most valuable type-strain genomes for metagenomic binning, comparative biology and taxonomic classification.</title>
        <authorList>
            <person name="Goeker M."/>
        </authorList>
    </citation>
    <scope>NUCLEOTIDE SEQUENCE [LARGE SCALE GENOMIC DNA]</scope>
    <source>
        <strain evidence="9 10">DSM 45934</strain>
    </source>
</reference>
<evidence type="ECO:0000313" key="9">
    <source>
        <dbReference type="EMBL" id="TCO57069.1"/>
    </source>
</evidence>
<dbReference type="EMBL" id="SLWS01000006">
    <property type="protein sequence ID" value="TCO57069.1"/>
    <property type="molecule type" value="Genomic_DNA"/>
</dbReference>
<evidence type="ECO:0000256" key="4">
    <source>
        <dbReference type="ARBA" id="ARBA00022692"/>
    </source>
</evidence>
<evidence type="ECO:0000256" key="2">
    <source>
        <dbReference type="ARBA" id="ARBA00006679"/>
    </source>
</evidence>
<feature type="transmembrane region" description="Helical" evidence="8">
    <location>
        <begin position="141"/>
        <end position="164"/>
    </location>
</feature>
<dbReference type="PANTHER" id="PTHR33452">
    <property type="entry name" value="OXIDOREDUCTASE CATD-RELATED"/>
    <property type="match status" value="1"/>
</dbReference>
<feature type="transmembrane region" description="Helical" evidence="8">
    <location>
        <begin position="184"/>
        <end position="202"/>
    </location>
</feature>
<evidence type="ECO:0000256" key="5">
    <source>
        <dbReference type="ARBA" id="ARBA00022989"/>
    </source>
</evidence>